<organism evidence="1 2">
    <name type="scientific">Rhodopirellula maiorica SM1</name>
    <dbReference type="NCBI Taxonomy" id="1265738"/>
    <lineage>
        <taxon>Bacteria</taxon>
        <taxon>Pseudomonadati</taxon>
        <taxon>Planctomycetota</taxon>
        <taxon>Planctomycetia</taxon>
        <taxon>Pirellulales</taxon>
        <taxon>Pirellulaceae</taxon>
        <taxon>Novipirellula</taxon>
    </lineage>
</organism>
<evidence type="ECO:0000313" key="2">
    <source>
        <dbReference type="Proteomes" id="UP000011991"/>
    </source>
</evidence>
<reference evidence="1 2" key="1">
    <citation type="journal article" date="2013" name="Mar. Genomics">
        <title>Expression of sulfatases in Rhodopirellula baltica and the diversity of sulfatases in the genus Rhodopirellula.</title>
        <authorList>
            <person name="Wegner C.E."/>
            <person name="Richter-Heitmann T."/>
            <person name="Klindworth A."/>
            <person name="Klockow C."/>
            <person name="Richter M."/>
            <person name="Achstetter T."/>
            <person name="Glockner F.O."/>
            <person name="Harder J."/>
        </authorList>
    </citation>
    <scope>NUCLEOTIDE SEQUENCE [LARGE SCALE GENOMIC DNA]</scope>
    <source>
        <strain evidence="1 2">SM1</strain>
    </source>
</reference>
<sequence length="227" mass="23693">MTQAHAGVMTTAPAPDIEILGVGAIYDAGSDQFFAFGSATRFKSLSGIDAILPDKHSLERAAAIDPYAAAIKTGVFEMQATIKPGGEVAAFKPDGTVATNTFTIHGSLNDAAPTDEIVLLKGTITEMNMAVFSTSGVLEFMATGVSGELSKYYGGAFAEAFLKMTLSVVEPNPVTAGAYRFESSFMAAGQADVAKPVPEPASMAIWGSVVVVGSVLSRRRMKNRLSV</sequence>
<dbReference type="EMBL" id="ANOG01000872">
    <property type="protein sequence ID" value="EMI17040.1"/>
    <property type="molecule type" value="Genomic_DNA"/>
</dbReference>
<gene>
    <name evidence="1" type="ORF">RMSM_06039</name>
</gene>
<accession>M5RCD3</accession>
<protein>
    <recommendedName>
        <fullName evidence="3">PEP-CTERM protein-sorting domain-containing protein</fullName>
    </recommendedName>
</protein>
<dbReference type="PATRIC" id="fig|1265738.3.peg.6029"/>
<dbReference type="Proteomes" id="UP000011991">
    <property type="component" value="Unassembled WGS sequence"/>
</dbReference>
<evidence type="ECO:0000313" key="1">
    <source>
        <dbReference type="EMBL" id="EMI17040.1"/>
    </source>
</evidence>
<dbReference type="AlphaFoldDB" id="M5RCD3"/>
<comment type="caution">
    <text evidence="1">The sequence shown here is derived from an EMBL/GenBank/DDBJ whole genome shotgun (WGS) entry which is preliminary data.</text>
</comment>
<keyword evidence="2" id="KW-1185">Reference proteome</keyword>
<evidence type="ECO:0008006" key="3">
    <source>
        <dbReference type="Google" id="ProtNLM"/>
    </source>
</evidence>
<proteinExistence type="predicted"/>
<name>M5RCD3_9BACT</name>